<gene>
    <name evidence="4" type="primary">repB</name>
    <name evidence="4" type="ORF">ACERZ8_21530</name>
</gene>
<dbReference type="SMART" id="SM00470">
    <property type="entry name" value="ParB"/>
    <property type="match status" value="1"/>
</dbReference>
<dbReference type="InterPro" id="IPR017819">
    <property type="entry name" value="Plasmid_partition_RepB"/>
</dbReference>
<dbReference type="InterPro" id="IPR050336">
    <property type="entry name" value="Chromosome_partition/occlusion"/>
</dbReference>
<dbReference type="InterPro" id="IPR036086">
    <property type="entry name" value="ParB/Sulfiredoxin_sf"/>
</dbReference>
<dbReference type="CDD" id="cd16405">
    <property type="entry name" value="RepB_like_N"/>
    <property type="match status" value="1"/>
</dbReference>
<dbReference type="PANTHER" id="PTHR33375">
    <property type="entry name" value="CHROMOSOME-PARTITIONING PROTEIN PARB-RELATED"/>
    <property type="match status" value="1"/>
</dbReference>
<evidence type="ECO:0000313" key="4">
    <source>
        <dbReference type="EMBL" id="MFL4472336.1"/>
    </source>
</evidence>
<comment type="caution">
    <text evidence="4">The sequence shown here is derived from an EMBL/GenBank/DDBJ whole genome shotgun (WGS) entry which is preliminary data.</text>
</comment>
<organism evidence="4 5">
    <name type="scientific">Tateyamaria armeniaca</name>
    <dbReference type="NCBI Taxonomy" id="2518930"/>
    <lineage>
        <taxon>Bacteria</taxon>
        <taxon>Pseudomonadati</taxon>
        <taxon>Pseudomonadota</taxon>
        <taxon>Alphaproteobacteria</taxon>
        <taxon>Rhodobacterales</taxon>
        <taxon>Roseobacteraceae</taxon>
        <taxon>Tateyamaria</taxon>
    </lineage>
</organism>
<dbReference type="Pfam" id="PF07506">
    <property type="entry name" value="RepB"/>
    <property type="match status" value="1"/>
</dbReference>
<protein>
    <submittedName>
        <fullName evidence="4">Plasmid partitioning protein RepB</fullName>
    </submittedName>
</protein>
<evidence type="ECO:0000256" key="1">
    <source>
        <dbReference type="ARBA" id="ARBA00006295"/>
    </source>
</evidence>
<name>A0ABW8UYT7_9RHOB</name>
<accession>A0ABW8UYT7</accession>
<dbReference type="Gene3D" id="1.10.10.2830">
    <property type="match status" value="1"/>
</dbReference>
<dbReference type="Gene3D" id="3.90.1530.30">
    <property type="match status" value="1"/>
</dbReference>
<dbReference type="NCBIfam" id="TIGR03454">
    <property type="entry name" value="partition_RepB"/>
    <property type="match status" value="1"/>
</dbReference>
<dbReference type="NCBIfam" id="TIGR00180">
    <property type="entry name" value="parB_part"/>
    <property type="match status" value="1"/>
</dbReference>
<feature type="domain" description="ParB-like N-terminal" evidence="3">
    <location>
        <begin position="48"/>
        <end position="139"/>
    </location>
</feature>
<dbReference type="Proteomes" id="UP001627408">
    <property type="component" value="Unassembled WGS sequence"/>
</dbReference>
<dbReference type="InterPro" id="IPR037972">
    <property type="entry name" value="RepB_N"/>
</dbReference>
<dbReference type="PANTHER" id="PTHR33375:SF1">
    <property type="entry name" value="CHROMOSOME-PARTITIONING PROTEIN PARB-RELATED"/>
    <property type="match status" value="1"/>
</dbReference>
<dbReference type="SUPFAM" id="SSF110849">
    <property type="entry name" value="ParB/Sulfiredoxin"/>
    <property type="match status" value="1"/>
</dbReference>
<evidence type="ECO:0000256" key="2">
    <source>
        <dbReference type="SAM" id="MobiDB-lite"/>
    </source>
</evidence>
<dbReference type="SUPFAM" id="SSF109709">
    <property type="entry name" value="KorB DNA-binding domain-like"/>
    <property type="match status" value="1"/>
</dbReference>
<dbReference type="InterPro" id="IPR004437">
    <property type="entry name" value="ParB/RepB/Spo0J"/>
</dbReference>
<dbReference type="RefSeq" id="WP_407594517.1">
    <property type="nucleotide sequence ID" value="NZ_JBHDIY010000004.1"/>
</dbReference>
<feature type="region of interest" description="Disordered" evidence="2">
    <location>
        <begin position="248"/>
        <end position="271"/>
    </location>
</feature>
<dbReference type="InterPro" id="IPR003115">
    <property type="entry name" value="ParB_N"/>
</dbReference>
<dbReference type="EMBL" id="JBHDIY010000004">
    <property type="protein sequence ID" value="MFL4472336.1"/>
    <property type="molecule type" value="Genomic_DNA"/>
</dbReference>
<dbReference type="InterPro" id="IPR011111">
    <property type="entry name" value="Plasmid_RepB"/>
</dbReference>
<proteinExistence type="inferred from homology"/>
<keyword evidence="5" id="KW-1185">Reference proteome</keyword>
<dbReference type="Pfam" id="PF02195">
    <property type="entry name" value="ParB_N"/>
    <property type="match status" value="1"/>
</dbReference>
<reference evidence="4 5" key="1">
    <citation type="submission" date="2024-08" db="EMBL/GenBank/DDBJ databases">
        <title>Tateyamaria sp. nov., isolated from marine algae.</title>
        <authorList>
            <person name="Choi B.J."/>
            <person name="Kim J.M."/>
            <person name="Lee J.K."/>
            <person name="Choi D.G."/>
            <person name="Bayburt H."/>
            <person name="Baek J.H."/>
            <person name="Han D.M."/>
            <person name="Jeon C.O."/>
        </authorList>
    </citation>
    <scope>NUCLEOTIDE SEQUENCE [LARGE SCALE GENOMIC DNA]</scope>
    <source>
        <strain evidence="4 5">KMU-156</strain>
    </source>
</reference>
<sequence length="331" mass="35810">MARKNLLDGLMADGAKPAETAPAAKRPLKGAIGAVSQSIEALKARALLDIDPFMIDAGGLQDRLETDDAEDAALRDSIRDYGQQVPVLVRPHPDDPERYQIVYGRRRVLAMRDLGHPVKALLRDLDDSALVMAQGQENNARRGLSFIEKANFAAQMRDAGYERAAICDALAIDKTVVSRMLQIVDRIGPDLIATIGAAPSVGRDRWSALASKLETGDVDAETMIDMIAVRATPDSDSNDRFEIAIKTGDESALPAQKHTGADGPAKPRASRRTVMGATTGTPIARAMMGHDKVVLTLPRDGGGGFENWLVDNLSDIHRTWVQSRSDDDPEQ</sequence>
<evidence type="ECO:0000259" key="3">
    <source>
        <dbReference type="SMART" id="SM00470"/>
    </source>
</evidence>
<evidence type="ECO:0000313" key="5">
    <source>
        <dbReference type="Proteomes" id="UP001627408"/>
    </source>
</evidence>
<comment type="similarity">
    <text evidence="1">Belongs to the ParB family.</text>
</comment>